<reference evidence="1 2" key="1">
    <citation type="journal article" date="2022" name="Hortic Res">
        <title>A haplotype resolved chromosomal level avocado genome allows analysis of novel avocado genes.</title>
        <authorList>
            <person name="Nath O."/>
            <person name="Fletcher S.J."/>
            <person name="Hayward A."/>
            <person name="Shaw L.M."/>
            <person name="Masouleh A.K."/>
            <person name="Furtado A."/>
            <person name="Henry R.J."/>
            <person name="Mitter N."/>
        </authorList>
    </citation>
    <scope>NUCLEOTIDE SEQUENCE [LARGE SCALE GENOMIC DNA]</scope>
    <source>
        <strain evidence="2">cv. Hass</strain>
    </source>
</reference>
<name>A0ACC2MN26_PERAE</name>
<comment type="caution">
    <text evidence="1">The sequence shown here is derived from an EMBL/GenBank/DDBJ whole genome shotgun (WGS) entry which is preliminary data.</text>
</comment>
<keyword evidence="2" id="KW-1185">Reference proteome</keyword>
<evidence type="ECO:0000313" key="2">
    <source>
        <dbReference type="Proteomes" id="UP001234297"/>
    </source>
</evidence>
<protein>
    <submittedName>
        <fullName evidence="1">Uncharacterized protein</fullName>
    </submittedName>
</protein>
<dbReference type="Proteomes" id="UP001234297">
    <property type="component" value="Chromosome 1"/>
</dbReference>
<sequence length="382" mass="43652">MAFCLSKHHLFLLRRTHATYPVIFIYSAKTLVPFSTATSPAQTHFMVDYLIQKCGLSIEKANSASKILTHIKSPGNPDSVLNFLKQSGFNDTHIRDLISRQPRLLTVKVENTLKPKFLFFQELGLYGTPFAEIASRYPYFLRCSIENQLQPTISYLRSFFHTDDNTVKAIKKWAKIITFGLQKQIMPCIEVLRKCGIPDHQISSLILRYPIFLTVGPQWIETLVTRAEKFGVGRGSGMFVYAVLAMGKMSETTMEAKLELFKSFGWSEEDILVAFHKDPRFMNVSEGKVRALMRVLMAELGLKPCEIASRPKVFVISLEKKLLPRHEVLKILKLRRLVKEGKSLLSVVNVSGEIFLKNYVIRYLDRAPELREAYMVPLGISR</sequence>
<gene>
    <name evidence="1" type="ORF">MRB53_000079</name>
</gene>
<dbReference type="EMBL" id="CM056809">
    <property type="protein sequence ID" value="KAJ8647056.1"/>
    <property type="molecule type" value="Genomic_DNA"/>
</dbReference>
<organism evidence="1 2">
    <name type="scientific">Persea americana</name>
    <name type="common">Avocado</name>
    <dbReference type="NCBI Taxonomy" id="3435"/>
    <lineage>
        <taxon>Eukaryota</taxon>
        <taxon>Viridiplantae</taxon>
        <taxon>Streptophyta</taxon>
        <taxon>Embryophyta</taxon>
        <taxon>Tracheophyta</taxon>
        <taxon>Spermatophyta</taxon>
        <taxon>Magnoliopsida</taxon>
        <taxon>Magnoliidae</taxon>
        <taxon>Laurales</taxon>
        <taxon>Lauraceae</taxon>
        <taxon>Persea</taxon>
    </lineage>
</organism>
<accession>A0ACC2MN26</accession>
<proteinExistence type="predicted"/>
<evidence type="ECO:0000313" key="1">
    <source>
        <dbReference type="EMBL" id="KAJ8647056.1"/>
    </source>
</evidence>